<dbReference type="PANTHER" id="PTHR31051:SF1">
    <property type="entry name" value="PROTEASOME ASSEMBLY CHAPERONE 3"/>
    <property type="match status" value="1"/>
</dbReference>
<dbReference type="Proteomes" id="UP000765509">
    <property type="component" value="Unassembled WGS sequence"/>
</dbReference>
<dbReference type="AlphaFoldDB" id="A0A9Q3IW92"/>
<dbReference type="OrthoDB" id="5593278at2759"/>
<organism evidence="1 2">
    <name type="scientific">Austropuccinia psidii MF-1</name>
    <dbReference type="NCBI Taxonomy" id="1389203"/>
    <lineage>
        <taxon>Eukaryota</taxon>
        <taxon>Fungi</taxon>
        <taxon>Dikarya</taxon>
        <taxon>Basidiomycota</taxon>
        <taxon>Pucciniomycotina</taxon>
        <taxon>Pucciniomycetes</taxon>
        <taxon>Pucciniales</taxon>
        <taxon>Sphaerophragmiaceae</taxon>
        <taxon>Austropuccinia</taxon>
    </lineage>
</organism>
<evidence type="ECO:0000313" key="1">
    <source>
        <dbReference type="EMBL" id="MBW0551415.1"/>
    </source>
</evidence>
<comment type="caution">
    <text evidence="1">The sequence shown here is derived from an EMBL/GenBank/DDBJ whole genome shotgun (WGS) entry which is preliminary data.</text>
</comment>
<proteinExistence type="predicted"/>
<accession>A0A9Q3IW92</accession>
<sequence length="177" mass="19518">MSDSKGKNNAIDSPILVRQSARLIEGIHTEVVAQAFSDRILIVVTQTGKMGSLTQITMPLASIEHGFEVSSGSEDGVVPPLPVPPTSLQLTSLLSSTPSDLRPLFDTYLSQIAMLFFSRFTSNSSQGCLKTLEQNQKPVVVGLALLPPSNFNNQDETFRERFRFSEIMKMVLECKVW</sequence>
<dbReference type="GO" id="GO:0043248">
    <property type="term" value="P:proteasome assembly"/>
    <property type="evidence" value="ECO:0007669"/>
    <property type="project" value="InterPro"/>
</dbReference>
<dbReference type="EMBL" id="AVOT02057273">
    <property type="protein sequence ID" value="MBW0551415.1"/>
    <property type="molecule type" value="Genomic_DNA"/>
</dbReference>
<gene>
    <name evidence="1" type="ORF">O181_091130</name>
</gene>
<dbReference type="InterPro" id="IPR018788">
    <property type="entry name" value="Proteasome_assmbl_chp_3"/>
</dbReference>
<evidence type="ECO:0008006" key="3">
    <source>
        <dbReference type="Google" id="ProtNLM"/>
    </source>
</evidence>
<dbReference type="PANTHER" id="PTHR31051">
    <property type="entry name" value="PROTEASOME ASSEMBLY CHAPERONE 3"/>
    <property type="match status" value="1"/>
</dbReference>
<protein>
    <recommendedName>
        <fullName evidence="3">Proteasome assembly chaperone 3</fullName>
    </recommendedName>
</protein>
<reference evidence="1" key="1">
    <citation type="submission" date="2021-03" db="EMBL/GenBank/DDBJ databases">
        <title>Draft genome sequence of rust myrtle Austropuccinia psidii MF-1, a brazilian biotype.</title>
        <authorList>
            <person name="Quecine M.C."/>
            <person name="Pachon D.M.R."/>
            <person name="Bonatelli M.L."/>
            <person name="Correr F.H."/>
            <person name="Franceschini L.M."/>
            <person name="Leite T.F."/>
            <person name="Margarido G.R.A."/>
            <person name="Almeida C.A."/>
            <person name="Ferrarezi J.A."/>
            <person name="Labate C.A."/>
        </authorList>
    </citation>
    <scope>NUCLEOTIDE SEQUENCE</scope>
    <source>
        <strain evidence="1">MF-1</strain>
    </source>
</reference>
<name>A0A9Q3IW92_9BASI</name>
<evidence type="ECO:0000313" key="2">
    <source>
        <dbReference type="Proteomes" id="UP000765509"/>
    </source>
</evidence>
<keyword evidence="2" id="KW-1185">Reference proteome</keyword>
<dbReference type="InterPro" id="IPR053720">
    <property type="entry name" value="Psm_Assembly_Chaperone"/>
</dbReference>
<dbReference type="Gene3D" id="3.30.230.90">
    <property type="match status" value="1"/>
</dbReference>